<dbReference type="FunFam" id="1.10.150.110:FF:000005">
    <property type="entry name" value="DNA polymerase POL4"/>
    <property type="match status" value="1"/>
</dbReference>
<dbReference type="InterPro" id="IPR022312">
    <property type="entry name" value="DNA_pol_X"/>
</dbReference>
<dbReference type="InterPro" id="IPR027421">
    <property type="entry name" value="DNA_pol_lamdba_lyase_dom_sf"/>
</dbReference>
<dbReference type="GO" id="GO:0003887">
    <property type="term" value="F:DNA-directed DNA polymerase activity"/>
    <property type="evidence" value="ECO:0007669"/>
    <property type="project" value="UniProtKB-KW"/>
</dbReference>
<feature type="active site" description="Nucleophile; Schiff-base intermediate with DNA; for 5'-dRP lyase activity" evidence="15">
    <location>
        <position position="467"/>
    </location>
</feature>
<dbReference type="InterPro" id="IPR002008">
    <property type="entry name" value="DNA_pol_X_beta-like"/>
</dbReference>
<dbReference type="PROSITE" id="PS00522">
    <property type="entry name" value="DNA_POLYMERASE_X"/>
    <property type="match status" value="1"/>
</dbReference>
<evidence type="ECO:0000256" key="16">
    <source>
        <dbReference type="SAM" id="MobiDB-lite"/>
    </source>
</evidence>
<keyword evidence="7" id="KW-0548">Nucleotidyltransferase</keyword>
<evidence type="ECO:0000256" key="9">
    <source>
        <dbReference type="ARBA" id="ARBA00022763"/>
    </source>
</evidence>
<dbReference type="Gene3D" id="1.10.150.20">
    <property type="entry name" value="5' to 3' exonuclease, C-terminal subdomain"/>
    <property type="match status" value="1"/>
</dbReference>
<evidence type="ECO:0000256" key="5">
    <source>
        <dbReference type="ARBA" id="ARBA00022634"/>
    </source>
</evidence>
<evidence type="ECO:0000256" key="7">
    <source>
        <dbReference type="ARBA" id="ARBA00022695"/>
    </source>
</evidence>
<keyword evidence="11" id="KW-0238">DNA-binding</keyword>
<dbReference type="CDD" id="cd00141">
    <property type="entry name" value="NT_POLXc"/>
    <property type="match status" value="1"/>
</dbReference>
<organism evidence="18 19">
    <name type="scientific">Carpinus fangiana</name>
    <dbReference type="NCBI Taxonomy" id="176857"/>
    <lineage>
        <taxon>Eukaryota</taxon>
        <taxon>Viridiplantae</taxon>
        <taxon>Streptophyta</taxon>
        <taxon>Embryophyta</taxon>
        <taxon>Tracheophyta</taxon>
        <taxon>Spermatophyta</taxon>
        <taxon>Magnoliopsida</taxon>
        <taxon>eudicotyledons</taxon>
        <taxon>Gunneridae</taxon>
        <taxon>Pentapetalae</taxon>
        <taxon>rosids</taxon>
        <taxon>fabids</taxon>
        <taxon>Fagales</taxon>
        <taxon>Betulaceae</taxon>
        <taxon>Carpinus</taxon>
    </lineage>
</organism>
<dbReference type="GO" id="GO:0005634">
    <property type="term" value="C:nucleus"/>
    <property type="evidence" value="ECO:0007669"/>
    <property type="project" value="TreeGrafter"/>
</dbReference>
<dbReference type="SUPFAM" id="SSF52113">
    <property type="entry name" value="BRCT domain"/>
    <property type="match status" value="1"/>
</dbReference>
<dbReference type="SMART" id="SM00483">
    <property type="entry name" value="POLXc"/>
    <property type="match status" value="1"/>
</dbReference>
<keyword evidence="9" id="KW-0227">DNA damage</keyword>
<dbReference type="PRINTS" id="PR00870">
    <property type="entry name" value="DNAPOLXBETA"/>
</dbReference>
<dbReference type="InterPro" id="IPR010996">
    <property type="entry name" value="HHH_MUS81"/>
</dbReference>
<dbReference type="Gene3D" id="3.30.210.10">
    <property type="entry name" value="DNA polymerase, thumb domain"/>
    <property type="match status" value="1"/>
</dbReference>
<dbReference type="Pfam" id="PF14791">
    <property type="entry name" value="DNA_pol_B_thumb"/>
    <property type="match status" value="1"/>
</dbReference>
<dbReference type="PANTHER" id="PTHR11276:SF28">
    <property type="entry name" value="DNA POLYMERASE LAMBDA"/>
    <property type="match status" value="1"/>
</dbReference>
<dbReference type="SUPFAM" id="SSF47802">
    <property type="entry name" value="DNA polymerase beta, N-terminal domain-like"/>
    <property type="match status" value="1"/>
</dbReference>
<dbReference type="InterPro" id="IPR002054">
    <property type="entry name" value="DNA-dir_DNA_pol_X"/>
</dbReference>
<dbReference type="InterPro" id="IPR036420">
    <property type="entry name" value="BRCT_dom_sf"/>
</dbReference>
<comment type="caution">
    <text evidence="18">The sequence shown here is derived from an EMBL/GenBank/DDBJ whole genome shotgun (WGS) entry which is preliminary data.</text>
</comment>
<evidence type="ECO:0000256" key="12">
    <source>
        <dbReference type="ARBA" id="ARBA00023204"/>
    </source>
</evidence>
<evidence type="ECO:0000256" key="13">
    <source>
        <dbReference type="ARBA" id="ARBA00023239"/>
    </source>
</evidence>
<gene>
    <name evidence="18" type="ORF">FH972_021987</name>
</gene>
<dbReference type="Gene3D" id="3.30.460.10">
    <property type="entry name" value="Beta Polymerase, domain 2"/>
    <property type="match status" value="1"/>
</dbReference>
<evidence type="ECO:0000313" key="18">
    <source>
        <dbReference type="EMBL" id="KAB8339051.1"/>
    </source>
</evidence>
<keyword evidence="13" id="KW-0456">Lyase</keyword>
<dbReference type="AlphaFoldDB" id="A0A5N6KT40"/>
<keyword evidence="19" id="KW-1185">Reference proteome</keyword>
<reference evidence="18 19" key="1">
    <citation type="submission" date="2019-06" db="EMBL/GenBank/DDBJ databases">
        <title>A chromosomal-level reference genome of Carpinus fangiana (Coryloideae, Betulaceae).</title>
        <authorList>
            <person name="Yang X."/>
            <person name="Wang Z."/>
            <person name="Zhang L."/>
            <person name="Hao G."/>
            <person name="Liu J."/>
            <person name="Yang Y."/>
        </authorList>
    </citation>
    <scope>NUCLEOTIDE SEQUENCE [LARGE SCALE GENOMIC DNA]</scope>
    <source>
        <strain evidence="18">Cfa_2016G</strain>
        <tissue evidence="18">Leaf</tissue>
    </source>
</reference>
<dbReference type="GO" id="GO:0016829">
    <property type="term" value="F:lyase activity"/>
    <property type="evidence" value="ECO:0007669"/>
    <property type="project" value="UniProtKB-KW"/>
</dbReference>
<feature type="region of interest" description="Disordered" evidence="16">
    <location>
        <begin position="350"/>
        <end position="380"/>
    </location>
</feature>
<dbReference type="GO" id="GO:0006303">
    <property type="term" value="P:double-strand break repair via nonhomologous end joining"/>
    <property type="evidence" value="ECO:0007669"/>
    <property type="project" value="TreeGrafter"/>
</dbReference>
<accession>A0A5N6KT40</accession>
<name>A0A5N6KT40_9ROSI</name>
<dbReference type="InterPro" id="IPR037160">
    <property type="entry name" value="DNA_Pol_thumb_sf"/>
</dbReference>
<dbReference type="InterPro" id="IPR029398">
    <property type="entry name" value="PolB_thumb"/>
</dbReference>
<dbReference type="EC" id="2.7.7.7" evidence="3"/>
<dbReference type="GO" id="GO:0006260">
    <property type="term" value="P:DNA replication"/>
    <property type="evidence" value="ECO:0007669"/>
    <property type="project" value="UniProtKB-KW"/>
</dbReference>
<keyword evidence="12" id="KW-0234">DNA repair</keyword>
<dbReference type="PANTHER" id="PTHR11276">
    <property type="entry name" value="DNA POLYMERASE TYPE-X FAMILY MEMBER"/>
    <property type="match status" value="1"/>
</dbReference>
<evidence type="ECO:0000256" key="8">
    <source>
        <dbReference type="ARBA" id="ARBA00022705"/>
    </source>
</evidence>
<dbReference type="Gene3D" id="1.10.150.110">
    <property type="entry name" value="DNA polymerase beta, N-terminal domain-like"/>
    <property type="match status" value="1"/>
</dbReference>
<feature type="domain" description="BRCT" evidence="17">
    <location>
        <begin position="159"/>
        <end position="255"/>
    </location>
</feature>
<evidence type="ECO:0000256" key="15">
    <source>
        <dbReference type="PIRSR" id="PIRSR622312-50"/>
    </source>
</evidence>
<evidence type="ECO:0000256" key="10">
    <source>
        <dbReference type="ARBA" id="ARBA00022932"/>
    </source>
</evidence>
<evidence type="ECO:0000256" key="3">
    <source>
        <dbReference type="ARBA" id="ARBA00012417"/>
    </source>
</evidence>
<evidence type="ECO:0000259" key="17">
    <source>
        <dbReference type="PROSITE" id="PS50172"/>
    </source>
</evidence>
<keyword evidence="6" id="KW-0808">Transferase</keyword>
<protein>
    <recommendedName>
        <fullName evidence="4">DNA polymerase lambda</fullName>
        <ecNumber evidence="3">2.7.7.7</ecNumber>
    </recommendedName>
</protein>
<evidence type="ECO:0000256" key="2">
    <source>
        <dbReference type="ARBA" id="ARBA00008323"/>
    </source>
</evidence>
<feature type="compositionally biased region" description="Polar residues" evidence="16">
    <location>
        <begin position="359"/>
        <end position="371"/>
    </location>
</feature>
<evidence type="ECO:0000256" key="14">
    <source>
        <dbReference type="ARBA" id="ARBA00049244"/>
    </source>
</evidence>
<dbReference type="InterPro" id="IPR001357">
    <property type="entry name" value="BRCT_dom"/>
</dbReference>
<comment type="similarity">
    <text evidence="2">Belongs to the DNA polymerase type-X family.</text>
</comment>
<dbReference type="Pfam" id="PF14716">
    <property type="entry name" value="HHH_8"/>
    <property type="match status" value="1"/>
</dbReference>
<evidence type="ECO:0000256" key="1">
    <source>
        <dbReference type="ARBA" id="ARBA00001936"/>
    </source>
</evidence>
<evidence type="ECO:0000256" key="4">
    <source>
        <dbReference type="ARBA" id="ARBA00016513"/>
    </source>
</evidence>
<keyword evidence="8" id="KW-0235">DNA replication</keyword>
<proteinExistence type="inferred from homology"/>
<dbReference type="InterPro" id="IPR028207">
    <property type="entry name" value="DNA_pol_B_palm_palm"/>
</dbReference>
<dbReference type="SUPFAM" id="SSF81585">
    <property type="entry name" value="PsbU/PolX domain-like"/>
    <property type="match status" value="1"/>
</dbReference>
<evidence type="ECO:0000313" key="19">
    <source>
        <dbReference type="Proteomes" id="UP000327013"/>
    </source>
</evidence>
<dbReference type="Proteomes" id="UP000327013">
    <property type="component" value="Unassembled WGS sequence"/>
</dbReference>
<dbReference type="Pfam" id="PF10391">
    <property type="entry name" value="DNA_pol_lambd_f"/>
    <property type="match status" value="1"/>
</dbReference>
<keyword evidence="5" id="KW-0237">DNA synthesis</keyword>
<evidence type="ECO:0000256" key="11">
    <source>
        <dbReference type="ARBA" id="ARBA00023125"/>
    </source>
</evidence>
<dbReference type="PRINTS" id="PR00869">
    <property type="entry name" value="DNAPOLX"/>
</dbReference>
<dbReference type="InterPro" id="IPR018944">
    <property type="entry name" value="DNA_pol_lambd_fingers_domain"/>
</dbReference>
<dbReference type="EMBL" id="VIBQ01000010">
    <property type="protein sequence ID" value="KAB8339051.1"/>
    <property type="molecule type" value="Genomic_DNA"/>
</dbReference>
<dbReference type="InterPro" id="IPR019843">
    <property type="entry name" value="DNA_pol-X_BS"/>
</dbReference>
<dbReference type="GO" id="GO:0003677">
    <property type="term" value="F:DNA binding"/>
    <property type="evidence" value="ECO:0007669"/>
    <property type="project" value="UniProtKB-KW"/>
</dbReference>
<dbReference type="InterPro" id="IPR043519">
    <property type="entry name" value="NT_sf"/>
</dbReference>
<feature type="region of interest" description="Disordered" evidence="16">
    <location>
        <begin position="46"/>
        <end position="117"/>
    </location>
</feature>
<dbReference type="OrthoDB" id="205514at2759"/>
<dbReference type="Gene3D" id="3.40.50.10190">
    <property type="entry name" value="BRCT domain"/>
    <property type="match status" value="1"/>
</dbReference>
<dbReference type="SUPFAM" id="SSF81301">
    <property type="entry name" value="Nucleotidyltransferase"/>
    <property type="match status" value="1"/>
</dbReference>
<comment type="catalytic activity">
    <reaction evidence="14">
        <text>DNA(n) + a 2'-deoxyribonucleoside 5'-triphosphate = DNA(n+1) + diphosphate</text>
        <dbReference type="Rhea" id="RHEA:22508"/>
        <dbReference type="Rhea" id="RHEA-COMP:17339"/>
        <dbReference type="Rhea" id="RHEA-COMP:17340"/>
        <dbReference type="ChEBI" id="CHEBI:33019"/>
        <dbReference type="ChEBI" id="CHEBI:61560"/>
        <dbReference type="ChEBI" id="CHEBI:173112"/>
        <dbReference type="EC" id="2.7.7.7"/>
    </reaction>
</comment>
<sequence>MGSDSLKDKKKFQDLLIELDDTDDEATPTGNHGSLPVMIKELETISPDVPEVSAQERISSMKRPLHALSRVSSAKSLTRPYAAPEKMTASTTSAKGQDSPESSRPDTAPKASSMRIRSVQDLHRPTKVPGEMPFALPFQGAIPRGLNKRKRASIKVVAEARRVFKDLVFFFVPNSDISADRRFRIAKAIEYGAAWANEWHQAVTHIIVDNDVNYEVVLQTLKMTEVPKNVVVVKATYASECLVFRALLNPKQHIYNVPGHEDQMNASLSTKEITETDSRSLQLKNAISKEMPVAEAAKPHSTSQASESFGSNNSSIQQIAASGPKCFSVSKRALDELDNIIMSVKAINDLPLDPDEDQTPQITEEGTSSENESADERPPIRRKLKLDNPAAGFQCLQKPGDDVLNNPNQKVIDILQQMATYYDSTNDTWRTISYRKAIATLRRTNRRITTSAEAIQLPFIGQRLADKIEEIAVTHRLRRLEATRHDPTDVALRTFLQIYGVGTQQAMLWIQQGHRSLQDLLTSVPNLTANQRIGIAHLEDFASRIPRAEVTRLGAIVTKALQDIDAAFQVTIGGSYRRGAADSGDIDLIITRPDTEIGHIRTVVLETLVPRLFLRGFLTATLASTNRRTGTKWHGACQLPLSRYAPIITAIDTAEERAKALRNPNPWRRIDLLLVPSSEIGAAMIYFTGNDILNRSMRLLARKKGMCLNQRGLFKNVLRGAGQVKLAEGNLVESKDERKIFEALGVPWRTPEERQI</sequence>
<evidence type="ECO:0000256" key="6">
    <source>
        <dbReference type="ARBA" id="ARBA00022679"/>
    </source>
</evidence>
<comment type="cofactor">
    <cofactor evidence="1">
        <name>Mn(2+)</name>
        <dbReference type="ChEBI" id="CHEBI:29035"/>
    </cofactor>
</comment>
<dbReference type="Pfam" id="PF14792">
    <property type="entry name" value="DNA_pol_B_palm"/>
    <property type="match status" value="1"/>
</dbReference>
<dbReference type="PROSITE" id="PS50172">
    <property type="entry name" value="BRCT"/>
    <property type="match status" value="1"/>
</dbReference>
<feature type="compositionally biased region" description="Polar residues" evidence="16">
    <location>
        <begin position="88"/>
        <end position="102"/>
    </location>
</feature>
<keyword evidence="10" id="KW-0239">DNA-directed DNA polymerase</keyword>